<proteinExistence type="predicted"/>
<dbReference type="GO" id="GO:0106333">
    <property type="term" value="C:subcortical maternal complex"/>
    <property type="evidence" value="ECO:0007669"/>
    <property type="project" value="TreeGrafter"/>
</dbReference>
<sequence>LKAADLTMACEALRHPSCLLESLRLGNCGLTAAGCQDLASALISSQSLTHLCLSSNSLGSEGVNLLCRAMKFPNCELQRLIMYHSLNECDLDVAGCGFLAFALMGNKHLTHLSLSRNPVADDGVNLLCEVLMEPSCHLQDLELVKCHLTAACCKKLSRVVARSKQLKSLDLAVNALGDDGVVALCEGLKHRRASLRRLGLEACGLTSGCCEALASALLCSPRLTSLNLMQNHFSPGGMMKLCPAFAHPTSPMWLGVGMPACPSAALRGP</sequence>
<evidence type="ECO:0000313" key="1">
    <source>
        <dbReference type="Ensembl" id="ENSUMAP00000034434"/>
    </source>
</evidence>
<dbReference type="Ensembl" id="ENSUMAT00000040721.1">
    <property type="protein sequence ID" value="ENSUMAP00000034434.1"/>
    <property type="gene ID" value="ENSUMAG00000024779.1"/>
</dbReference>
<organism evidence="1">
    <name type="scientific">Ursus maritimus</name>
    <name type="common">Polar bear</name>
    <name type="synonym">Thalarctos maritimus</name>
    <dbReference type="NCBI Taxonomy" id="29073"/>
    <lineage>
        <taxon>Eukaryota</taxon>
        <taxon>Metazoa</taxon>
        <taxon>Chordata</taxon>
        <taxon>Craniata</taxon>
        <taxon>Vertebrata</taxon>
        <taxon>Euteleostomi</taxon>
        <taxon>Mammalia</taxon>
        <taxon>Eutheria</taxon>
        <taxon>Laurasiatheria</taxon>
        <taxon>Carnivora</taxon>
        <taxon>Caniformia</taxon>
        <taxon>Ursidae</taxon>
        <taxon>Ursus</taxon>
    </lineage>
</organism>
<dbReference type="GO" id="GO:0005938">
    <property type="term" value="C:cell cortex"/>
    <property type="evidence" value="ECO:0007669"/>
    <property type="project" value="TreeGrafter"/>
</dbReference>
<dbReference type="GeneTree" id="ENSGT00940000162898"/>
<dbReference type="InterPro" id="IPR050637">
    <property type="entry name" value="NLRP_innate_immun_reg"/>
</dbReference>
<dbReference type="GO" id="GO:0005634">
    <property type="term" value="C:nucleus"/>
    <property type="evidence" value="ECO:0007669"/>
    <property type="project" value="TreeGrafter"/>
</dbReference>
<dbReference type="GO" id="GO:0005739">
    <property type="term" value="C:mitochondrion"/>
    <property type="evidence" value="ECO:0007669"/>
    <property type="project" value="TreeGrafter"/>
</dbReference>
<name>A0A452VL55_URSMA</name>
<accession>A0A452VL55</accession>
<dbReference type="Pfam" id="PF13516">
    <property type="entry name" value="LRR_6"/>
    <property type="match status" value="5"/>
</dbReference>
<dbReference type="SUPFAM" id="SSF52047">
    <property type="entry name" value="RNI-like"/>
    <property type="match status" value="1"/>
</dbReference>
<dbReference type="Gene3D" id="3.80.10.10">
    <property type="entry name" value="Ribonuclease Inhibitor"/>
    <property type="match status" value="3"/>
</dbReference>
<dbReference type="SMART" id="SM00368">
    <property type="entry name" value="LRR_RI"/>
    <property type="match status" value="7"/>
</dbReference>
<dbReference type="GO" id="GO:0005829">
    <property type="term" value="C:cytosol"/>
    <property type="evidence" value="ECO:0007669"/>
    <property type="project" value="TreeGrafter"/>
</dbReference>
<dbReference type="InterPro" id="IPR001611">
    <property type="entry name" value="Leu-rich_rpt"/>
</dbReference>
<dbReference type="PANTHER" id="PTHR45690:SF7">
    <property type="entry name" value="NACHT, LRR AND PYD DOMAINS-CONTAINING PROTEIN 5"/>
    <property type="match status" value="1"/>
</dbReference>
<reference evidence="1" key="1">
    <citation type="submission" date="2019-03" db="UniProtKB">
        <authorList>
            <consortium name="Ensembl"/>
        </authorList>
    </citation>
    <scope>IDENTIFICATION</scope>
</reference>
<dbReference type="GO" id="GO:0050727">
    <property type="term" value="P:regulation of inflammatory response"/>
    <property type="evidence" value="ECO:0007669"/>
    <property type="project" value="TreeGrafter"/>
</dbReference>
<dbReference type="PANTHER" id="PTHR45690">
    <property type="entry name" value="NACHT, LRR AND PYD DOMAINS-CONTAINING PROTEIN 12"/>
    <property type="match status" value="1"/>
</dbReference>
<dbReference type="OMA" id="TWTCSFN"/>
<dbReference type="AlphaFoldDB" id="A0A452VL55"/>
<protein>
    <submittedName>
        <fullName evidence="1">Uncharacterized protein</fullName>
    </submittedName>
</protein>
<dbReference type="InterPro" id="IPR032675">
    <property type="entry name" value="LRR_dom_sf"/>
</dbReference>